<dbReference type="RefSeq" id="WP_368409220.1">
    <property type="nucleotide sequence ID" value="NZ_CP109982.1"/>
</dbReference>
<keyword evidence="2" id="KW-1185">Reference proteome</keyword>
<reference evidence="1 2" key="1">
    <citation type="journal article" date="2019" name="Int. J. Syst. Evol. Microbiol.">
        <title>The Global Catalogue of Microorganisms (GCM) 10K type strain sequencing project: providing services to taxonomists for standard genome sequencing and annotation.</title>
        <authorList>
            <consortium name="The Broad Institute Genomics Platform"/>
            <consortium name="The Broad Institute Genome Sequencing Center for Infectious Disease"/>
            <person name="Wu L."/>
            <person name="Ma J."/>
        </authorList>
    </citation>
    <scope>NUCLEOTIDE SEQUENCE [LARGE SCALE GENOMIC DNA]</scope>
    <source>
        <strain evidence="1 2">RDMS1</strain>
    </source>
</reference>
<dbReference type="Pfam" id="PF21811">
    <property type="entry name" value="RdfA"/>
    <property type="match status" value="1"/>
</dbReference>
<proteinExistence type="predicted"/>
<name>A0ABD5YUC4_9EURY</name>
<sequence>MLKATFRNINSNLFKVEVKDTYTLLTGDDTTEGMRVQAKNTLQSDGVNTDQLLTDFVSHQSIYTYLTATRGVSKGSKSSSCVDSNTQTIQKLRGRSVAVIEQSLKSLRNTQRLRLGDFNGLVETQIYCRDCGTQFEVIQLLDRDECDCDIGTDSD</sequence>
<dbReference type="EMBL" id="JBHTAX010000006">
    <property type="protein sequence ID" value="MFC7192950.1"/>
    <property type="molecule type" value="Genomic_DNA"/>
</dbReference>
<evidence type="ECO:0000313" key="2">
    <source>
        <dbReference type="Proteomes" id="UP001596417"/>
    </source>
</evidence>
<dbReference type="GeneID" id="91976073"/>
<comment type="caution">
    <text evidence="1">The sequence shown here is derived from an EMBL/GenBank/DDBJ whole genome shotgun (WGS) entry which is preliminary data.</text>
</comment>
<dbReference type="AlphaFoldDB" id="A0ABD5YUC4"/>
<dbReference type="InterPro" id="IPR048925">
    <property type="entry name" value="RdfA"/>
</dbReference>
<evidence type="ECO:0000313" key="1">
    <source>
        <dbReference type="EMBL" id="MFC7192950.1"/>
    </source>
</evidence>
<gene>
    <name evidence="1" type="ORF">ACFQL7_26260</name>
</gene>
<accession>A0ABD5YUC4</accession>
<organism evidence="1 2">
    <name type="scientific">Halocatena marina</name>
    <dbReference type="NCBI Taxonomy" id="2934937"/>
    <lineage>
        <taxon>Archaea</taxon>
        <taxon>Methanobacteriati</taxon>
        <taxon>Methanobacteriota</taxon>
        <taxon>Stenosarchaea group</taxon>
        <taxon>Halobacteria</taxon>
        <taxon>Halobacteriales</taxon>
        <taxon>Natronomonadaceae</taxon>
        <taxon>Halocatena</taxon>
    </lineage>
</organism>
<protein>
    <submittedName>
        <fullName evidence="1">Zinc ribbon domain-containing protein</fullName>
    </submittedName>
</protein>
<dbReference type="Proteomes" id="UP001596417">
    <property type="component" value="Unassembled WGS sequence"/>
</dbReference>